<reference evidence="2 3" key="1">
    <citation type="submission" date="2019-03" db="EMBL/GenBank/DDBJ databases">
        <title>Single cell metagenomics reveals metabolic interactions within the superorganism composed of flagellate Streblomastix strix and complex community of Bacteroidetes bacteria on its surface.</title>
        <authorList>
            <person name="Treitli S.C."/>
            <person name="Kolisko M."/>
            <person name="Husnik F."/>
            <person name="Keeling P."/>
            <person name="Hampl V."/>
        </authorList>
    </citation>
    <scope>NUCLEOTIDE SEQUENCE [LARGE SCALE GENOMIC DNA]</scope>
    <source>
        <strain evidence="2">ST1C</strain>
    </source>
</reference>
<feature type="transmembrane region" description="Helical" evidence="1">
    <location>
        <begin position="73"/>
        <end position="98"/>
    </location>
</feature>
<keyword evidence="1" id="KW-1133">Transmembrane helix</keyword>
<organism evidence="2 3">
    <name type="scientific">Streblomastix strix</name>
    <dbReference type="NCBI Taxonomy" id="222440"/>
    <lineage>
        <taxon>Eukaryota</taxon>
        <taxon>Metamonada</taxon>
        <taxon>Preaxostyla</taxon>
        <taxon>Oxymonadida</taxon>
        <taxon>Streblomastigidae</taxon>
        <taxon>Streblomastix</taxon>
    </lineage>
</organism>
<sequence length="121" mass="14607">MRSTVERRWKALFSMRDYTRLNTRENVYGVLGSNYQNTFNGENGEEEKPIEVEVDILEEEQFVNFYIFQKIGIWIWIIPFVAAGIACLIICIIVYCIWKRFNKKKIAKEEAERRRDFDRER</sequence>
<keyword evidence="1" id="KW-0472">Membrane</keyword>
<name>A0A5J4U931_9EUKA</name>
<comment type="caution">
    <text evidence="2">The sequence shown here is derived from an EMBL/GenBank/DDBJ whole genome shotgun (WGS) entry which is preliminary data.</text>
</comment>
<dbReference type="AlphaFoldDB" id="A0A5J4U931"/>
<protein>
    <submittedName>
        <fullName evidence="2">Uncharacterized protein</fullName>
    </submittedName>
</protein>
<evidence type="ECO:0000313" key="3">
    <source>
        <dbReference type="Proteomes" id="UP000324800"/>
    </source>
</evidence>
<evidence type="ECO:0000256" key="1">
    <source>
        <dbReference type="SAM" id="Phobius"/>
    </source>
</evidence>
<accession>A0A5J4U931</accession>
<evidence type="ECO:0000313" key="2">
    <source>
        <dbReference type="EMBL" id="KAA6366693.1"/>
    </source>
</evidence>
<keyword evidence="1" id="KW-0812">Transmembrane</keyword>
<dbReference type="EMBL" id="SNRW01019095">
    <property type="protein sequence ID" value="KAA6366693.1"/>
    <property type="molecule type" value="Genomic_DNA"/>
</dbReference>
<gene>
    <name evidence="2" type="ORF">EZS28_037782</name>
</gene>
<feature type="non-terminal residue" evidence="2">
    <location>
        <position position="121"/>
    </location>
</feature>
<dbReference type="Proteomes" id="UP000324800">
    <property type="component" value="Unassembled WGS sequence"/>
</dbReference>
<proteinExistence type="predicted"/>